<accession>A0A943I2H7</accession>
<organism evidence="1 2">
    <name type="scientific">Acidaminococcus intestini</name>
    <dbReference type="NCBI Taxonomy" id="187327"/>
    <lineage>
        <taxon>Bacteria</taxon>
        <taxon>Bacillati</taxon>
        <taxon>Bacillota</taxon>
        <taxon>Negativicutes</taxon>
        <taxon>Acidaminococcales</taxon>
        <taxon>Acidaminococcaceae</taxon>
        <taxon>Acidaminococcus</taxon>
    </lineage>
</organism>
<reference evidence="1" key="1">
    <citation type="submission" date="2021-02" db="EMBL/GenBank/DDBJ databases">
        <title>Infant gut strain persistence is associated with maternal origin, phylogeny, and functional potential including surface adhesion and iron acquisition.</title>
        <authorList>
            <person name="Lou Y.C."/>
        </authorList>
    </citation>
    <scope>NUCLEOTIDE SEQUENCE</scope>
    <source>
        <strain evidence="1">L3_106_000M1_dasL3_106_000M1_concoct_15</strain>
    </source>
</reference>
<evidence type="ECO:0000313" key="2">
    <source>
        <dbReference type="Proteomes" id="UP000754226"/>
    </source>
</evidence>
<comment type="caution">
    <text evidence="1">The sequence shown here is derived from an EMBL/GenBank/DDBJ whole genome shotgun (WGS) entry which is preliminary data.</text>
</comment>
<evidence type="ECO:0000313" key="1">
    <source>
        <dbReference type="EMBL" id="MBS5519904.1"/>
    </source>
</evidence>
<dbReference type="AlphaFoldDB" id="A0A943I2H7"/>
<dbReference type="EMBL" id="JAGZCZ010000006">
    <property type="protein sequence ID" value="MBS5519904.1"/>
    <property type="molecule type" value="Genomic_DNA"/>
</dbReference>
<dbReference type="Proteomes" id="UP000754226">
    <property type="component" value="Unassembled WGS sequence"/>
</dbReference>
<name>A0A943I2H7_9FIRM</name>
<proteinExistence type="predicted"/>
<sequence length="80" mass="8699">MNLVIRREGMDWRDYGDEGKKTVGKSALLVKTLKLLIDTLLLHENGALTEALGNANAQIEGNHACCKFGLCCARVGTLPE</sequence>
<protein>
    <submittedName>
        <fullName evidence="1">Uncharacterized protein</fullName>
    </submittedName>
</protein>
<gene>
    <name evidence="1" type="ORF">KHX13_06185</name>
</gene>